<accession>A0A1Z5HRQ1</accession>
<dbReference type="Proteomes" id="UP000197032">
    <property type="component" value="Unassembled WGS sequence"/>
</dbReference>
<reference evidence="2" key="1">
    <citation type="journal article" date="2017" name="Appl. Environ. Microbiol.">
        <title>Genomic analysis of Calderihabitans maritimus KKC1, a thermophilic hydrogenogenic carboxydotrophic bacterium isolated from marine sediment.</title>
        <authorList>
            <person name="Omae K."/>
            <person name="Yoneda Y."/>
            <person name="Fukuyama Y."/>
            <person name="Yoshida T."/>
            <person name="Sako Y."/>
        </authorList>
    </citation>
    <scope>NUCLEOTIDE SEQUENCE [LARGE SCALE GENOMIC DNA]</scope>
    <source>
        <strain evidence="2">KKC1</strain>
    </source>
</reference>
<evidence type="ECO:0000313" key="2">
    <source>
        <dbReference type="Proteomes" id="UP000197032"/>
    </source>
</evidence>
<comment type="caution">
    <text evidence="1">The sequence shown here is derived from an EMBL/GenBank/DDBJ whole genome shotgun (WGS) entry which is preliminary data.</text>
</comment>
<protein>
    <submittedName>
        <fullName evidence="1">Uncharacterized protein</fullName>
    </submittedName>
</protein>
<evidence type="ECO:0000313" key="1">
    <source>
        <dbReference type="EMBL" id="GAW92118.1"/>
    </source>
</evidence>
<name>A0A1Z5HRQ1_9FIRM</name>
<dbReference type="EMBL" id="BDGJ01000059">
    <property type="protein sequence ID" value="GAW92118.1"/>
    <property type="molecule type" value="Genomic_DNA"/>
</dbReference>
<keyword evidence="2" id="KW-1185">Reference proteome</keyword>
<sequence length="40" mass="4670">MRNKIKSARSLNFNLDFRSSYCCYLPDGQIGFSLIKEQLL</sequence>
<proteinExistence type="predicted"/>
<organism evidence="1 2">
    <name type="scientific">Calderihabitans maritimus</name>
    <dbReference type="NCBI Taxonomy" id="1246530"/>
    <lineage>
        <taxon>Bacteria</taxon>
        <taxon>Bacillati</taxon>
        <taxon>Bacillota</taxon>
        <taxon>Clostridia</taxon>
        <taxon>Neomoorellales</taxon>
        <taxon>Calderihabitantaceae</taxon>
        <taxon>Calderihabitans</taxon>
    </lineage>
</organism>
<dbReference type="AlphaFoldDB" id="A0A1Z5HRQ1"/>
<gene>
    <name evidence="1" type="ORF">KKC1_12770</name>
</gene>